<dbReference type="PANTHER" id="PTHR43031:SF1">
    <property type="entry name" value="PYRIDINE NUCLEOTIDE-DISULPHIDE OXIDOREDUCTASE"/>
    <property type="match status" value="1"/>
</dbReference>
<dbReference type="PROSITE" id="PS50206">
    <property type="entry name" value="RHODANESE_3"/>
    <property type="match status" value="1"/>
</dbReference>
<evidence type="ECO:0000313" key="4">
    <source>
        <dbReference type="Proteomes" id="UP000030125"/>
    </source>
</evidence>
<dbReference type="PANTHER" id="PTHR43031">
    <property type="entry name" value="FAD-DEPENDENT OXIDOREDUCTASE"/>
    <property type="match status" value="1"/>
</dbReference>
<keyword evidence="3" id="KW-0808">Transferase</keyword>
<dbReference type="EMBL" id="FUWL01000009">
    <property type="protein sequence ID" value="SJZ58879.1"/>
    <property type="molecule type" value="Genomic_DNA"/>
</dbReference>
<dbReference type="Proteomes" id="UP000030125">
    <property type="component" value="Unassembled WGS sequence"/>
</dbReference>
<evidence type="ECO:0000259" key="1">
    <source>
        <dbReference type="PROSITE" id="PS50206"/>
    </source>
</evidence>
<dbReference type="Gene3D" id="3.40.250.10">
    <property type="entry name" value="Rhodanese-like domain"/>
    <property type="match status" value="1"/>
</dbReference>
<evidence type="ECO:0000313" key="5">
    <source>
        <dbReference type="Proteomes" id="UP000189956"/>
    </source>
</evidence>
<reference evidence="2 4" key="1">
    <citation type="submission" date="2014-08" db="EMBL/GenBank/DDBJ databases">
        <title>Porphyromonas cangingivalis strain:COT-109_OH1386 Genome sequencing.</title>
        <authorList>
            <person name="Wallis C."/>
            <person name="Deusch O."/>
            <person name="O'Flynn C."/>
            <person name="Davis I."/>
            <person name="Jospin G."/>
            <person name="Darling A.E."/>
            <person name="Coil D.A."/>
            <person name="Alexiev A."/>
            <person name="Horsfall A."/>
            <person name="Kirkwood N."/>
            <person name="Harris S."/>
            <person name="Eisen J.A."/>
        </authorList>
    </citation>
    <scope>NUCLEOTIDE SEQUENCE [LARGE SCALE GENOMIC DNA]</scope>
    <source>
        <strain evidence="4">COT-109 OH1386</strain>
        <strain evidence="2">COT-109_OH1386</strain>
    </source>
</reference>
<proteinExistence type="predicted"/>
<dbReference type="RefSeq" id="WP_025838673.1">
    <property type="nucleotide sequence ID" value="NZ_CALTZT010000092.1"/>
</dbReference>
<evidence type="ECO:0000313" key="2">
    <source>
        <dbReference type="EMBL" id="KGN83206.1"/>
    </source>
</evidence>
<dbReference type="GO" id="GO:0016740">
    <property type="term" value="F:transferase activity"/>
    <property type="evidence" value="ECO:0007669"/>
    <property type="project" value="UniProtKB-KW"/>
</dbReference>
<dbReference type="STRING" id="36874.HQ34_09885"/>
<gene>
    <name evidence="2" type="ORF">HQ35_00060</name>
    <name evidence="3" type="ORF">SAMN02745205_01289</name>
</gene>
<dbReference type="InterPro" id="IPR001763">
    <property type="entry name" value="Rhodanese-like_dom"/>
</dbReference>
<reference evidence="3 5" key="2">
    <citation type="submission" date="2017-02" db="EMBL/GenBank/DDBJ databases">
        <authorList>
            <person name="Peterson S.W."/>
        </authorList>
    </citation>
    <scope>NUCLEOTIDE SEQUENCE [LARGE SCALE GENOMIC DNA]</scope>
    <source>
        <strain evidence="3 5">ATCC 700135</strain>
    </source>
</reference>
<dbReference type="AlphaFoldDB" id="A0A099WRV0"/>
<dbReference type="Pfam" id="PF00581">
    <property type="entry name" value="Rhodanese"/>
    <property type="match status" value="1"/>
</dbReference>
<dbReference type="SUPFAM" id="SSF52821">
    <property type="entry name" value="Rhodanese/Cell cycle control phosphatase"/>
    <property type="match status" value="1"/>
</dbReference>
<dbReference type="InterPro" id="IPR036873">
    <property type="entry name" value="Rhodanese-like_dom_sf"/>
</dbReference>
<protein>
    <submittedName>
        <fullName evidence="3">Rhodanese-related sulfurtransferase</fullName>
    </submittedName>
</protein>
<accession>A0A099WRV0</accession>
<organism evidence="2 4">
    <name type="scientific">Porphyromonas cangingivalis</name>
    <dbReference type="NCBI Taxonomy" id="36874"/>
    <lineage>
        <taxon>Bacteria</taxon>
        <taxon>Pseudomonadati</taxon>
        <taxon>Bacteroidota</taxon>
        <taxon>Bacteroidia</taxon>
        <taxon>Bacteroidales</taxon>
        <taxon>Porphyromonadaceae</taxon>
        <taxon>Porphyromonas</taxon>
    </lineage>
</organism>
<dbReference type="Proteomes" id="UP000189956">
    <property type="component" value="Unassembled WGS sequence"/>
</dbReference>
<sequence>MNSIFGKLFGASSSLSMQDIYDLVHRDGAVLLDVRTADEYRKGKVHNSINIPIDELAERTSELPKDRPIIVYCASGGRSSMAHRLLKEKGFEKVHNAKVWEEVSAALDRRK</sequence>
<dbReference type="EMBL" id="JQJD01000001">
    <property type="protein sequence ID" value="KGN83206.1"/>
    <property type="molecule type" value="Genomic_DNA"/>
</dbReference>
<dbReference type="SMART" id="SM00450">
    <property type="entry name" value="RHOD"/>
    <property type="match status" value="1"/>
</dbReference>
<feature type="domain" description="Rhodanese" evidence="1">
    <location>
        <begin position="25"/>
        <end position="102"/>
    </location>
</feature>
<evidence type="ECO:0000313" key="3">
    <source>
        <dbReference type="EMBL" id="SJZ58879.1"/>
    </source>
</evidence>
<name>A0A099WRV0_PORCN</name>
<keyword evidence="4" id="KW-1185">Reference proteome</keyword>
<dbReference type="eggNOG" id="COG0607">
    <property type="taxonomic scope" value="Bacteria"/>
</dbReference>
<dbReference type="InterPro" id="IPR050229">
    <property type="entry name" value="GlpE_sulfurtransferase"/>
</dbReference>